<evidence type="ECO:0000313" key="1">
    <source>
        <dbReference type="EMBL" id="MCZ3364450.1"/>
    </source>
</evidence>
<evidence type="ECO:0000313" key="3">
    <source>
        <dbReference type="Proteomes" id="UP001068021"/>
    </source>
</evidence>
<dbReference type="Proteomes" id="UP001074446">
    <property type="component" value="Unassembled WGS sequence"/>
</dbReference>
<organism evidence="1 3">
    <name type="scientific">Methanobacterium veterum</name>
    <dbReference type="NCBI Taxonomy" id="408577"/>
    <lineage>
        <taxon>Archaea</taxon>
        <taxon>Methanobacteriati</taxon>
        <taxon>Methanobacteriota</taxon>
        <taxon>Methanomada group</taxon>
        <taxon>Methanobacteria</taxon>
        <taxon>Methanobacteriales</taxon>
        <taxon>Methanobacteriaceae</taxon>
        <taxon>Methanobacterium</taxon>
    </lineage>
</organism>
<keyword evidence="3" id="KW-1185">Reference proteome</keyword>
<reference evidence="1" key="1">
    <citation type="submission" date="2022-12" db="EMBL/GenBank/DDBJ databases">
        <title>Reclassification of two methanogenic archaea species isolated from the Kolyma lowland permafrost.</title>
        <authorList>
            <person name="Trubitsyn V.E."/>
            <person name="Rivkina E.M."/>
            <person name="Shcherbakova V.A."/>
        </authorList>
    </citation>
    <scope>NUCLEOTIDE SEQUENCE</scope>
    <source>
        <strain evidence="1">M2</strain>
        <strain evidence="2">MK4</strain>
    </source>
</reference>
<dbReference type="AlphaFoldDB" id="A0A9E5DK90"/>
<gene>
    <name evidence="2" type="ORF">O3H35_06110</name>
    <name evidence="1" type="ORF">O3H54_01005</name>
</gene>
<accession>A0A9E5DK90</accession>
<dbReference type="Proteomes" id="UP001068021">
    <property type="component" value="Unassembled WGS sequence"/>
</dbReference>
<protein>
    <submittedName>
        <fullName evidence="1">Uncharacterized protein</fullName>
    </submittedName>
</protein>
<evidence type="ECO:0000313" key="2">
    <source>
        <dbReference type="EMBL" id="MCZ3372202.1"/>
    </source>
</evidence>
<dbReference type="EMBL" id="JAPVER010000018">
    <property type="protein sequence ID" value="MCZ3364450.1"/>
    <property type="molecule type" value="Genomic_DNA"/>
</dbReference>
<sequence>MENHEEILDPGVYYEKLQGMYIEESDLNLSTDFEARTTLVKLNRLQSDVSKLKHSVSQDMRNIRNLYLDDSIIEKPKVLGIFGSGKKLSATEKRKKLEKERENNLTPYKEVIDMIDDYILQIEDLKKYIEDEVLETYSRIPKTIRKISKADLNK</sequence>
<dbReference type="EMBL" id="JAPVES010000030">
    <property type="protein sequence ID" value="MCZ3372202.1"/>
    <property type="molecule type" value="Genomic_DNA"/>
</dbReference>
<proteinExistence type="predicted"/>
<comment type="caution">
    <text evidence="1">The sequence shown here is derived from an EMBL/GenBank/DDBJ whole genome shotgun (WGS) entry which is preliminary data.</text>
</comment>
<dbReference type="RefSeq" id="WP_048081239.1">
    <property type="nucleotide sequence ID" value="NZ_JAPVER010000018.1"/>
</dbReference>
<name>A0A9E5DK90_9EURY</name>